<dbReference type="RefSeq" id="WP_090745702.1">
    <property type="nucleotide sequence ID" value="NZ_FOBW01000008.1"/>
</dbReference>
<evidence type="ECO:0000256" key="7">
    <source>
        <dbReference type="RuleBase" id="RU000417"/>
    </source>
</evidence>
<dbReference type="PANTHER" id="PTHR46098:SF1">
    <property type="entry name" value="TRNA (CYTOSINE(38)-C(5))-METHYLTRANSFERASE"/>
    <property type="match status" value="1"/>
</dbReference>
<keyword evidence="3 5" id="KW-0949">S-adenosyl-L-methionine</keyword>
<dbReference type="GO" id="GO:0003886">
    <property type="term" value="F:DNA (cytosine-5-)-methyltransferase activity"/>
    <property type="evidence" value="ECO:0007669"/>
    <property type="project" value="UniProtKB-EC"/>
</dbReference>
<comment type="catalytic activity">
    <reaction evidence="7">
        <text>a 2'-deoxycytidine in DNA + S-adenosyl-L-methionine = a 5-methyl-2'-deoxycytidine in DNA + S-adenosyl-L-homocysteine + H(+)</text>
        <dbReference type="Rhea" id="RHEA:13681"/>
        <dbReference type="Rhea" id="RHEA-COMP:11369"/>
        <dbReference type="Rhea" id="RHEA-COMP:11370"/>
        <dbReference type="ChEBI" id="CHEBI:15378"/>
        <dbReference type="ChEBI" id="CHEBI:57856"/>
        <dbReference type="ChEBI" id="CHEBI:59789"/>
        <dbReference type="ChEBI" id="CHEBI:85452"/>
        <dbReference type="ChEBI" id="CHEBI:85454"/>
        <dbReference type="EC" id="2.1.1.37"/>
    </reaction>
</comment>
<dbReference type="GO" id="GO:0032259">
    <property type="term" value="P:methylation"/>
    <property type="evidence" value="ECO:0007669"/>
    <property type="project" value="UniProtKB-KW"/>
</dbReference>
<evidence type="ECO:0000256" key="4">
    <source>
        <dbReference type="ARBA" id="ARBA00022747"/>
    </source>
</evidence>
<accession>A0A1H8D074</accession>
<proteinExistence type="inferred from homology"/>
<protein>
    <recommendedName>
        <fullName evidence="7">Cytosine-specific methyltransferase</fullName>
        <ecNumber evidence="7">2.1.1.37</ecNumber>
    </recommendedName>
</protein>
<feature type="active site" evidence="5">
    <location>
        <position position="82"/>
    </location>
</feature>
<dbReference type="AlphaFoldDB" id="A0A1H8D074"/>
<dbReference type="InterPro" id="IPR018117">
    <property type="entry name" value="C5_DNA_meth_AS"/>
</dbReference>
<keyword evidence="9" id="KW-1185">Reference proteome</keyword>
<comment type="similarity">
    <text evidence="5 6">Belongs to the class I-like SAM-binding methyltransferase superfamily. C5-methyltransferase family.</text>
</comment>
<dbReference type="Pfam" id="PF00145">
    <property type="entry name" value="DNA_methylase"/>
    <property type="match status" value="1"/>
</dbReference>
<dbReference type="Gene3D" id="3.40.50.150">
    <property type="entry name" value="Vaccinia Virus protein VP39"/>
    <property type="match status" value="1"/>
</dbReference>
<dbReference type="InterPro" id="IPR050750">
    <property type="entry name" value="C5-MTase"/>
</dbReference>
<evidence type="ECO:0000256" key="6">
    <source>
        <dbReference type="RuleBase" id="RU000416"/>
    </source>
</evidence>
<dbReference type="PROSITE" id="PS00094">
    <property type="entry name" value="C5_MTASE_1"/>
    <property type="match status" value="1"/>
</dbReference>
<dbReference type="PANTHER" id="PTHR46098">
    <property type="entry name" value="TRNA (CYTOSINE(38)-C(5))-METHYLTRANSFERASE"/>
    <property type="match status" value="1"/>
</dbReference>
<evidence type="ECO:0000313" key="8">
    <source>
        <dbReference type="EMBL" id="SEN00670.1"/>
    </source>
</evidence>
<dbReference type="OrthoDB" id="9813719at2"/>
<dbReference type="PRINTS" id="PR00105">
    <property type="entry name" value="C5METTRFRASE"/>
</dbReference>
<keyword evidence="1 5" id="KW-0489">Methyltransferase</keyword>
<dbReference type="Gene3D" id="3.90.120.10">
    <property type="entry name" value="DNA Methylase, subunit A, domain 2"/>
    <property type="match status" value="1"/>
</dbReference>
<dbReference type="InterPro" id="IPR001525">
    <property type="entry name" value="C5_MeTfrase"/>
</dbReference>
<dbReference type="EMBL" id="FOBW01000008">
    <property type="protein sequence ID" value="SEN00670.1"/>
    <property type="molecule type" value="Genomic_DNA"/>
</dbReference>
<evidence type="ECO:0000256" key="5">
    <source>
        <dbReference type="PROSITE-ProRule" id="PRU01016"/>
    </source>
</evidence>
<dbReference type="EC" id="2.1.1.37" evidence="7"/>
<dbReference type="Proteomes" id="UP000198553">
    <property type="component" value="Unassembled WGS sequence"/>
</dbReference>
<dbReference type="PROSITE" id="PS51679">
    <property type="entry name" value="SAM_MT_C5"/>
    <property type="match status" value="1"/>
</dbReference>
<evidence type="ECO:0000256" key="3">
    <source>
        <dbReference type="ARBA" id="ARBA00022691"/>
    </source>
</evidence>
<dbReference type="InterPro" id="IPR029063">
    <property type="entry name" value="SAM-dependent_MTases_sf"/>
</dbReference>
<evidence type="ECO:0000256" key="1">
    <source>
        <dbReference type="ARBA" id="ARBA00022603"/>
    </source>
</evidence>
<name>A0A1H8D074_9BACI</name>
<dbReference type="SUPFAM" id="SSF53335">
    <property type="entry name" value="S-adenosyl-L-methionine-dependent methyltransferases"/>
    <property type="match status" value="1"/>
</dbReference>
<reference evidence="9" key="1">
    <citation type="submission" date="2016-10" db="EMBL/GenBank/DDBJ databases">
        <authorList>
            <person name="Varghese N."/>
            <person name="Submissions S."/>
        </authorList>
    </citation>
    <scope>NUCLEOTIDE SEQUENCE [LARGE SCALE GENOMIC DNA]</scope>
    <source>
        <strain evidence="9">B48,IBRC-M 10115,DSM 25386,CECT 8001</strain>
    </source>
</reference>
<keyword evidence="2 5" id="KW-0808">Transferase</keyword>
<dbReference type="STRING" id="930146.SAMN05192533_10823"/>
<gene>
    <name evidence="8" type="ORF">SAMN05192533_10823</name>
</gene>
<sequence>MIRAIELFAGVGGFRIGLERTNRVEIVWGNQWEPSKKSQHAFLCYSVHFSGKGTHSNEDINKVDERVFRDMAIDLIVGGFPCQDYSVARTLSGESGIQGRKGVLFWEIIRLAKAIKPKYMIFENVDRLLKSPAKQRGRDFSIILASFRDLGYSVEWRVINAAEYGQAQRRRRIFLIAFRNDIHFVKEKLGIGESQTLRKAGFFAPIFPVHVEAQVKHSSDTFKLPENILDIQSEFSVKYLNSGIMKEGVVYTEELVPIIEKPQVLREIIQTNVEEKYFLIESEIQRFKYLKGSKRIERVSKIGHKYIYTEGKVTFPDDLDKPGRTMLTSEGSINRSSHVVLDPDKNRLRFLTPVECERLNGFPDNWTAGMPDRMRYFCMGNALVTGIIKRIGQRLNEIDQIDLDWVNIKQTCSTLHDLRGS</sequence>
<organism evidence="8 9">
    <name type="scientific">Mesobacillus persicus</name>
    <dbReference type="NCBI Taxonomy" id="930146"/>
    <lineage>
        <taxon>Bacteria</taxon>
        <taxon>Bacillati</taxon>
        <taxon>Bacillota</taxon>
        <taxon>Bacilli</taxon>
        <taxon>Bacillales</taxon>
        <taxon>Bacillaceae</taxon>
        <taxon>Mesobacillus</taxon>
    </lineage>
</organism>
<dbReference type="GO" id="GO:0009307">
    <property type="term" value="P:DNA restriction-modification system"/>
    <property type="evidence" value="ECO:0007669"/>
    <property type="project" value="UniProtKB-KW"/>
</dbReference>
<dbReference type="NCBIfam" id="TIGR00675">
    <property type="entry name" value="dcm"/>
    <property type="match status" value="1"/>
</dbReference>
<evidence type="ECO:0000256" key="2">
    <source>
        <dbReference type="ARBA" id="ARBA00022679"/>
    </source>
</evidence>
<evidence type="ECO:0000313" key="9">
    <source>
        <dbReference type="Proteomes" id="UP000198553"/>
    </source>
</evidence>
<keyword evidence="4" id="KW-0680">Restriction system</keyword>